<dbReference type="InterPro" id="IPR003660">
    <property type="entry name" value="HAMP_dom"/>
</dbReference>
<keyword evidence="4" id="KW-1185">Reference proteome</keyword>
<dbReference type="SMART" id="SM00304">
    <property type="entry name" value="HAMP"/>
    <property type="match status" value="1"/>
</dbReference>
<dbReference type="InterPro" id="IPR047347">
    <property type="entry name" value="YvaQ-like_sensor"/>
</dbReference>
<dbReference type="GO" id="GO:0007165">
    <property type="term" value="P:signal transduction"/>
    <property type="evidence" value="ECO:0007669"/>
    <property type="project" value="InterPro"/>
</dbReference>
<evidence type="ECO:0000256" key="1">
    <source>
        <dbReference type="ARBA" id="ARBA00022500"/>
    </source>
</evidence>
<protein>
    <submittedName>
        <fullName evidence="3">Uncharacterized protein</fullName>
    </submittedName>
</protein>
<dbReference type="Pfam" id="PF12729">
    <property type="entry name" value="4HB_MCP_1"/>
    <property type="match status" value="1"/>
</dbReference>
<dbReference type="Proteomes" id="UP000190951">
    <property type="component" value="Chromosome"/>
</dbReference>
<sequence length="555" mass="60544">MKWYDNIRISSKILIGFVVIIFISAVSSAFGILNLSKINNSNTVTYNRMLVPTSQLVSLTDDFGTMRARIRDVIIETDMDKMNKYSNDFNSASDDFDKVLNSFSETILTADGKAIVNEIKDAKKDYDQYARQAIELSKQNRNVEAMALLRNQLASAHDKLSKAMKNVTNMKKDLAKASADESSSTVNKSIIETIVIMIFGTIVGVFLAILTSRSIGNPMKRITEISEKIADGELDVDMKVDRKDEIGLLMASFSKMISNLNSVMANINTVSEQVAIGSKQVSDTSIILSQGSSDQASAVEELTSSMEEISSQTKINADNATEASRLGNEVKDNAEKGNDQMKQMLNSMDEINAASKNISKIIKVIDDIAFQTNILSLNAAVEAARAGQYGKGFAVVAEEVRNLAAKSANAAKETTDMIENSIKKVDRGTEFAKQTASALDEIVEGIAKSAELLDNIANSSNEQAIAIEQINKGIVQVSGVVQDNSATSEETSTASEELASQASLLKNEISKFRLKGNGMKKDNGNYDLGSINNRDMSKGHEHYNMNMYGNDFGKY</sequence>
<dbReference type="FunFam" id="1.10.287.950:FF:000001">
    <property type="entry name" value="Methyl-accepting chemotaxis sensory transducer"/>
    <property type="match status" value="1"/>
</dbReference>
<gene>
    <name evidence="3" type="ORF">CROST_003180</name>
</gene>
<dbReference type="CDD" id="cd11386">
    <property type="entry name" value="MCP_signal"/>
    <property type="match status" value="1"/>
</dbReference>
<dbReference type="GO" id="GO:0004888">
    <property type="term" value="F:transmembrane signaling receptor activity"/>
    <property type="evidence" value="ECO:0007669"/>
    <property type="project" value="InterPro"/>
</dbReference>
<dbReference type="Pfam" id="PF00015">
    <property type="entry name" value="MCPsignal"/>
    <property type="match status" value="1"/>
</dbReference>
<evidence type="ECO:0000313" key="4">
    <source>
        <dbReference type="Proteomes" id="UP000190951"/>
    </source>
</evidence>
<accession>A0A1S8L3U0</accession>
<evidence type="ECO:0000256" key="2">
    <source>
        <dbReference type="ARBA" id="ARBA00029447"/>
    </source>
</evidence>
<dbReference type="CDD" id="cd06225">
    <property type="entry name" value="HAMP"/>
    <property type="match status" value="1"/>
</dbReference>
<dbReference type="EMBL" id="CP096983">
    <property type="protein sequence ID" value="URZ09637.1"/>
    <property type="molecule type" value="Genomic_DNA"/>
</dbReference>
<reference evidence="3 4" key="1">
    <citation type="submission" date="2022-04" db="EMBL/GenBank/DDBJ databases">
        <title>Genome sequence of C. roseum typestrain.</title>
        <authorList>
            <person name="Poehlein A."/>
            <person name="Schoch T."/>
            <person name="Duerre P."/>
            <person name="Daniel R."/>
        </authorList>
    </citation>
    <scope>NUCLEOTIDE SEQUENCE [LARGE SCALE GENOMIC DNA]</scope>
    <source>
        <strain evidence="3 4">DSM 7320</strain>
    </source>
</reference>
<dbReference type="PANTHER" id="PTHR43531">
    <property type="entry name" value="PROTEIN ICFG"/>
    <property type="match status" value="1"/>
</dbReference>
<dbReference type="Gene3D" id="1.10.287.950">
    <property type="entry name" value="Methyl-accepting chemotaxis protein"/>
    <property type="match status" value="1"/>
</dbReference>
<dbReference type="PANTHER" id="PTHR43531:SF11">
    <property type="entry name" value="METHYL-ACCEPTING CHEMOTAXIS PROTEIN 3"/>
    <property type="match status" value="1"/>
</dbReference>
<dbReference type="PROSITE" id="PS50111">
    <property type="entry name" value="CHEMOTAXIS_TRANSDUC_2"/>
    <property type="match status" value="1"/>
</dbReference>
<dbReference type="GO" id="GO:0006935">
    <property type="term" value="P:chemotaxis"/>
    <property type="evidence" value="ECO:0007669"/>
    <property type="project" value="UniProtKB-KW"/>
</dbReference>
<dbReference type="Pfam" id="PF00672">
    <property type="entry name" value="HAMP"/>
    <property type="match status" value="1"/>
</dbReference>
<comment type="similarity">
    <text evidence="2">Belongs to the methyl-accepting chemotaxis (MCP) protein family.</text>
</comment>
<dbReference type="InterPro" id="IPR004090">
    <property type="entry name" value="Chemotax_Me-accpt_rcpt"/>
</dbReference>
<dbReference type="AlphaFoldDB" id="A0A1S8L3U0"/>
<dbReference type="SMART" id="SM00283">
    <property type="entry name" value="MA"/>
    <property type="match status" value="1"/>
</dbReference>
<dbReference type="STRING" id="84029.CROST_27180"/>
<name>A0A1S8L3U0_9CLOT</name>
<dbReference type="GO" id="GO:0005886">
    <property type="term" value="C:plasma membrane"/>
    <property type="evidence" value="ECO:0007669"/>
    <property type="project" value="TreeGrafter"/>
</dbReference>
<organism evidence="3 4">
    <name type="scientific">Clostridium felsineum</name>
    <dbReference type="NCBI Taxonomy" id="36839"/>
    <lineage>
        <taxon>Bacteria</taxon>
        <taxon>Bacillati</taxon>
        <taxon>Bacillota</taxon>
        <taxon>Clostridia</taxon>
        <taxon>Eubacteriales</taxon>
        <taxon>Clostridiaceae</taxon>
        <taxon>Clostridium</taxon>
    </lineage>
</organism>
<dbReference type="SUPFAM" id="SSF58104">
    <property type="entry name" value="Methyl-accepting chemotaxis protein (MCP) signaling domain"/>
    <property type="match status" value="1"/>
</dbReference>
<proteinExistence type="inferred from homology"/>
<dbReference type="InterPro" id="IPR024478">
    <property type="entry name" value="HlyB_4HB_MCP"/>
</dbReference>
<dbReference type="Gene3D" id="6.10.340.10">
    <property type="match status" value="1"/>
</dbReference>
<dbReference type="KEGG" id="crw:CROST_003180"/>
<evidence type="ECO:0000313" key="3">
    <source>
        <dbReference type="EMBL" id="URZ09637.1"/>
    </source>
</evidence>
<dbReference type="InterPro" id="IPR051310">
    <property type="entry name" value="MCP_chemotaxis"/>
</dbReference>
<dbReference type="PROSITE" id="PS50885">
    <property type="entry name" value="HAMP"/>
    <property type="match status" value="1"/>
</dbReference>
<keyword evidence="1" id="KW-0145">Chemotaxis</keyword>
<dbReference type="PRINTS" id="PR00260">
    <property type="entry name" value="CHEMTRNSDUCR"/>
</dbReference>
<dbReference type="InterPro" id="IPR004089">
    <property type="entry name" value="MCPsignal_dom"/>
</dbReference>
<dbReference type="RefSeq" id="WP_077833252.1">
    <property type="nucleotide sequence ID" value="NZ_CP096983.1"/>
</dbReference>
<dbReference type="CDD" id="cd19411">
    <property type="entry name" value="MCP2201-like_sensor"/>
    <property type="match status" value="1"/>
</dbReference>